<dbReference type="AlphaFoldDB" id="A0A1I6JSU3"/>
<keyword evidence="6" id="KW-0961">Cell wall biogenesis/degradation</keyword>
<keyword evidence="4" id="KW-0573">Peptidoglycan synthesis</keyword>
<dbReference type="Proteomes" id="UP000199462">
    <property type="component" value="Unassembled WGS sequence"/>
</dbReference>
<proteinExistence type="inferred from homology"/>
<dbReference type="RefSeq" id="WP_036146762.1">
    <property type="nucleotide sequence ID" value="NZ_CANMNE010000005.1"/>
</dbReference>
<evidence type="ECO:0000313" key="8">
    <source>
        <dbReference type="Proteomes" id="UP000199462"/>
    </source>
</evidence>
<keyword evidence="3" id="KW-0133">Cell shape</keyword>
<dbReference type="PANTHER" id="PTHR36174">
    <property type="entry name" value="LIPID II:GLYCINE GLYCYLTRANSFERASE"/>
    <property type="match status" value="1"/>
</dbReference>
<sequence length="355" mass="41498">MIETIKQKEEWVKQLELIGNTDFYFTYDYHQLSKNDDENPVLLKYNEGNSTILLPLLLRNIKGTSYIDATSVYGYAGVLSNINDNSFEKSKFQEILHSYLMDNKIISVFSRLHPFLDNQESLLSGLGEISDQGMVVYLDLSLPIEIQRANFNRRLKTYLNKARKVCTVSEGNHQEDLKSFIELYHENMRRVDATDSYFFDQTYFERIMASKDYNPQLMICRDNDSQKIIGAAIFIKKDNIVQYHLSGLDADFYELNPIKLIIDEMRLISTAEGYQLLNLGGGRGGSNEDSLFRFKSGFSKEFKNFRLWKYIVNHDIYNKLTNEKFNQYPEVDKNQISFFPQYRATLTKKMDTLEI</sequence>
<dbReference type="InterPro" id="IPR003447">
    <property type="entry name" value="FEMABX"/>
</dbReference>
<dbReference type="InterPro" id="IPR050644">
    <property type="entry name" value="PG_Glycine_Bridge_Synth"/>
</dbReference>
<evidence type="ECO:0000256" key="4">
    <source>
        <dbReference type="ARBA" id="ARBA00022984"/>
    </source>
</evidence>
<dbReference type="GO" id="GO:0008360">
    <property type="term" value="P:regulation of cell shape"/>
    <property type="evidence" value="ECO:0007669"/>
    <property type="project" value="UniProtKB-KW"/>
</dbReference>
<name>A0A1I6JSU3_9FLAO</name>
<dbReference type="GO" id="GO:0016755">
    <property type="term" value="F:aminoacyltransferase activity"/>
    <property type="evidence" value="ECO:0007669"/>
    <property type="project" value="InterPro"/>
</dbReference>
<dbReference type="GO" id="GO:0071555">
    <property type="term" value="P:cell wall organization"/>
    <property type="evidence" value="ECO:0007669"/>
    <property type="project" value="UniProtKB-KW"/>
</dbReference>
<evidence type="ECO:0000256" key="5">
    <source>
        <dbReference type="ARBA" id="ARBA00023315"/>
    </source>
</evidence>
<reference evidence="8" key="1">
    <citation type="submission" date="2016-10" db="EMBL/GenBank/DDBJ databases">
        <authorList>
            <person name="Varghese N."/>
            <person name="Submissions S."/>
        </authorList>
    </citation>
    <scope>NUCLEOTIDE SEQUENCE [LARGE SCALE GENOMIC DNA]</scope>
    <source>
        <strain evidence="8">DSM 19891</strain>
    </source>
</reference>
<keyword evidence="5" id="KW-0012">Acyltransferase</keyword>
<keyword evidence="2 7" id="KW-0808">Transferase</keyword>
<dbReference type="GO" id="GO:0009252">
    <property type="term" value="P:peptidoglycan biosynthetic process"/>
    <property type="evidence" value="ECO:0007669"/>
    <property type="project" value="UniProtKB-KW"/>
</dbReference>
<keyword evidence="8" id="KW-1185">Reference proteome</keyword>
<accession>A0A1I6JSU3</accession>
<dbReference type="STRING" id="440514.SAMN04488010_2963"/>
<protein>
    <submittedName>
        <fullName evidence="7">Acetyltransferase (GNAT) domain-containing protein</fullName>
    </submittedName>
</protein>
<evidence type="ECO:0000256" key="3">
    <source>
        <dbReference type="ARBA" id="ARBA00022960"/>
    </source>
</evidence>
<comment type="similarity">
    <text evidence="1">Belongs to the FemABX family.</text>
</comment>
<evidence type="ECO:0000313" key="7">
    <source>
        <dbReference type="EMBL" id="SFR81991.1"/>
    </source>
</evidence>
<dbReference type="Gene3D" id="3.40.630.30">
    <property type="match status" value="1"/>
</dbReference>
<evidence type="ECO:0000256" key="2">
    <source>
        <dbReference type="ARBA" id="ARBA00022679"/>
    </source>
</evidence>
<dbReference type="PANTHER" id="PTHR36174:SF1">
    <property type="entry name" value="LIPID II:GLYCINE GLYCYLTRANSFERASE"/>
    <property type="match status" value="1"/>
</dbReference>
<dbReference type="Pfam" id="PF02388">
    <property type="entry name" value="FemAB"/>
    <property type="match status" value="1"/>
</dbReference>
<gene>
    <name evidence="7" type="ORF">SAMN04488010_2963</name>
</gene>
<dbReference type="InterPro" id="IPR016181">
    <property type="entry name" value="Acyl_CoA_acyltransferase"/>
</dbReference>
<evidence type="ECO:0000256" key="1">
    <source>
        <dbReference type="ARBA" id="ARBA00009943"/>
    </source>
</evidence>
<dbReference type="PROSITE" id="PS51191">
    <property type="entry name" value="FEMABX"/>
    <property type="match status" value="1"/>
</dbReference>
<dbReference type="SUPFAM" id="SSF55729">
    <property type="entry name" value="Acyl-CoA N-acyltransferases (Nat)"/>
    <property type="match status" value="1"/>
</dbReference>
<dbReference type="EMBL" id="FOYX01000003">
    <property type="protein sequence ID" value="SFR81991.1"/>
    <property type="molecule type" value="Genomic_DNA"/>
</dbReference>
<evidence type="ECO:0000256" key="6">
    <source>
        <dbReference type="ARBA" id="ARBA00023316"/>
    </source>
</evidence>
<organism evidence="7 8">
    <name type="scientific">Maribacter stanieri</name>
    <dbReference type="NCBI Taxonomy" id="440514"/>
    <lineage>
        <taxon>Bacteria</taxon>
        <taxon>Pseudomonadati</taxon>
        <taxon>Bacteroidota</taxon>
        <taxon>Flavobacteriia</taxon>
        <taxon>Flavobacteriales</taxon>
        <taxon>Flavobacteriaceae</taxon>
        <taxon>Maribacter</taxon>
    </lineage>
</organism>